<evidence type="ECO:0000256" key="2">
    <source>
        <dbReference type="SAM" id="SignalP"/>
    </source>
</evidence>
<reference evidence="3" key="2">
    <citation type="submission" date="2002-02" db="EMBL/GenBank/DDBJ databases">
        <title>Oryza sativa nipponbare(GA3) genomic DNA, chromosome 6, BAC clone:OSJNBa0009J19.</title>
        <authorList>
            <person name="Sasaki T."/>
            <person name="Matsumoto T."/>
            <person name="Yamamoto K."/>
        </authorList>
    </citation>
    <scope>NUCLEOTIDE SEQUENCE</scope>
</reference>
<feature type="chain" id="PRO_5010141222" evidence="2">
    <location>
        <begin position="28"/>
        <end position="71"/>
    </location>
</feature>
<sequence length="71" mass="7488">MKVTIMHVGSAATLATFLALRHAGVDAVGTASLSRQQPKMAVGTELNERGGGERGDQDGSRARLRQRVDPS</sequence>
<dbReference type="Proteomes" id="UP000000763">
    <property type="component" value="Chromosome 6"/>
</dbReference>
<accession>Q654F5</accession>
<feature type="signal peptide" evidence="2">
    <location>
        <begin position="1"/>
        <end position="27"/>
    </location>
</feature>
<name>Q654F5_ORYSJ</name>
<protein>
    <submittedName>
        <fullName evidence="3">Uncharacterized protein</fullName>
    </submittedName>
</protein>
<feature type="region of interest" description="Disordered" evidence="1">
    <location>
        <begin position="31"/>
        <end position="71"/>
    </location>
</feature>
<dbReference type="AlphaFoldDB" id="Q654F5"/>
<evidence type="ECO:0000256" key="1">
    <source>
        <dbReference type="SAM" id="MobiDB-lite"/>
    </source>
</evidence>
<evidence type="ECO:0000313" key="3">
    <source>
        <dbReference type="EMBL" id="BAD45810.1"/>
    </source>
</evidence>
<evidence type="ECO:0000313" key="4">
    <source>
        <dbReference type="EMBL" id="BAD61673.1"/>
    </source>
</evidence>
<feature type="compositionally biased region" description="Basic and acidic residues" evidence="1">
    <location>
        <begin position="46"/>
        <end position="71"/>
    </location>
</feature>
<organism evidence="3 5">
    <name type="scientific">Oryza sativa subsp. japonica</name>
    <name type="common">Rice</name>
    <dbReference type="NCBI Taxonomy" id="39947"/>
    <lineage>
        <taxon>Eukaryota</taxon>
        <taxon>Viridiplantae</taxon>
        <taxon>Streptophyta</taxon>
        <taxon>Embryophyta</taxon>
        <taxon>Tracheophyta</taxon>
        <taxon>Spermatophyta</taxon>
        <taxon>Magnoliopsida</taxon>
        <taxon>Liliopsida</taxon>
        <taxon>Poales</taxon>
        <taxon>Poaceae</taxon>
        <taxon>BOP clade</taxon>
        <taxon>Oryzoideae</taxon>
        <taxon>Oryzeae</taxon>
        <taxon>Oryzinae</taxon>
        <taxon>Oryza</taxon>
        <taxon>Oryza sativa</taxon>
    </lineage>
</organism>
<keyword evidence="2" id="KW-0732">Signal</keyword>
<dbReference type="EMBL" id="AP004730">
    <property type="protein sequence ID" value="BAD45810.1"/>
    <property type="molecule type" value="Genomic_DNA"/>
</dbReference>
<dbReference type="EMBL" id="AP003684">
    <property type="protein sequence ID" value="BAD61673.1"/>
    <property type="molecule type" value="Genomic_DNA"/>
</dbReference>
<reference evidence="5" key="3">
    <citation type="journal article" date="2005" name="Nature">
        <title>The map-based sequence of the rice genome.</title>
        <authorList>
            <consortium name="International rice genome sequencing project (IRGSP)"/>
            <person name="Matsumoto T."/>
            <person name="Wu J."/>
            <person name="Kanamori H."/>
            <person name="Katayose Y."/>
            <person name="Fujisawa M."/>
            <person name="Namiki N."/>
            <person name="Mizuno H."/>
            <person name="Yamamoto K."/>
            <person name="Antonio B.A."/>
            <person name="Baba T."/>
            <person name="Sakata K."/>
            <person name="Nagamura Y."/>
            <person name="Aoki H."/>
            <person name="Arikawa K."/>
            <person name="Arita K."/>
            <person name="Bito T."/>
            <person name="Chiden Y."/>
            <person name="Fujitsuka N."/>
            <person name="Fukunaka R."/>
            <person name="Hamada M."/>
            <person name="Harada C."/>
            <person name="Hayashi A."/>
            <person name="Hijishita S."/>
            <person name="Honda M."/>
            <person name="Hosokawa S."/>
            <person name="Ichikawa Y."/>
            <person name="Idonuma A."/>
            <person name="Iijima M."/>
            <person name="Ikeda M."/>
            <person name="Ikeno M."/>
            <person name="Ito K."/>
            <person name="Ito S."/>
            <person name="Ito T."/>
            <person name="Ito Y."/>
            <person name="Ito Y."/>
            <person name="Iwabuchi A."/>
            <person name="Kamiya K."/>
            <person name="Karasawa W."/>
            <person name="Kurita K."/>
            <person name="Katagiri S."/>
            <person name="Kikuta A."/>
            <person name="Kobayashi H."/>
            <person name="Kobayashi N."/>
            <person name="Machita K."/>
            <person name="Maehara T."/>
            <person name="Masukawa M."/>
            <person name="Mizubayashi T."/>
            <person name="Mukai Y."/>
            <person name="Nagasaki H."/>
            <person name="Nagata Y."/>
            <person name="Naito S."/>
            <person name="Nakashima M."/>
            <person name="Nakama Y."/>
            <person name="Nakamichi Y."/>
            <person name="Nakamura M."/>
            <person name="Meguro A."/>
            <person name="Negishi M."/>
            <person name="Ohta I."/>
            <person name="Ohta T."/>
            <person name="Okamoto M."/>
            <person name="Ono N."/>
            <person name="Saji S."/>
            <person name="Sakaguchi M."/>
            <person name="Sakai K."/>
            <person name="Shibata M."/>
            <person name="Shimokawa T."/>
            <person name="Song J."/>
            <person name="Takazaki Y."/>
            <person name="Terasawa K."/>
            <person name="Tsugane M."/>
            <person name="Tsuji K."/>
            <person name="Ueda S."/>
            <person name="Waki K."/>
            <person name="Yamagata H."/>
            <person name="Yamamoto M."/>
            <person name="Yamamoto S."/>
            <person name="Yamane H."/>
            <person name="Yoshiki S."/>
            <person name="Yoshihara R."/>
            <person name="Yukawa K."/>
            <person name="Zhong H."/>
            <person name="Yano M."/>
            <person name="Yuan Q."/>
            <person name="Ouyang S."/>
            <person name="Liu J."/>
            <person name="Jones K.M."/>
            <person name="Gansberger K."/>
            <person name="Moffat K."/>
            <person name="Hill J."/>
            <person name="Bera J."/>
            <person name="Fadrosh D."/>
            <person name="Jin S."/>
            <person name="Johri S."/>
            <person name="Kim M."/>
            <person name="Overton L."/>
            <person name="Reardon M."/>
            <person name="Tsitrin T."/>
            <person name="Vuong H."/>
            <person name="Weaver B."/>
            <person name="Ciecko A."/>
            <person name="Tallon L."/>
            <person name="Jackson J."/>
            <person name="Pai G."/>
            <person name="Aken S.V."/>
            <person name="Utterback T."/>
            <person name="Reidmuller S."/>
            <person name="Feldblyum T."/>
            <person name="Hsiao J."/>
            <person name="Zismann V."/>
            <person name="Iobst S."/>
            <person name="de Vazeille A.R."/>
            <person name="Buell C.R."/>
            <person name="Ying K."/>
            <person name="Li Y."/>
            <person name="Lu T."/>
            <person name="Huang Y."/>
            <person name="Zhao Q."/>
            <person name="Feng Q."/>
            <person name="Zhang L."/>
            <person name="Zhu J."/>
            <person name="Weng Q."/>
            <person name="Mu J."/>
            <person name="Lu Y."/>
            <person name="Fan D."/>
            <person name="Liu Y."/>
            <person name="Guan J."/>
            <person name="Zhang Y."/>
            <person name="Yu S."/>
            <person name="Liu X."/>
            <person name="Zhang Y."/>
            <person name="Hong G."/>
            <person name="Han B."/>
            <person name="Choisne N."/>
            <person name="Demange N."/>
            <person name="Orjeda G."/>
            <person name="Samain S."/>
            <person name="Cattolico L."/>
            <person name="Pelletier E."/>
            <person name="Couloux A."/>
            <person name="Segurens B."/>
            <person name="Wincker P."/>
            <person name="D'Hont A."/>
            <person name="Scarpelli C."/>
            <person name="Weissenbach J."/>
            <person name="Salanoubat M."/>
            <person name="Quetier F."/>
            <person name="Yu Y."/>
            <person name="Kim H.R."/>
            <person name="Rambo T."/>
            <person name="Currie J."/>
            <person name="Collura K."/>
            <person name="Luo M."/>
            <person name="Yang T."/>
            <person name="Ammiraju J.S.S."/>
            <person name="Engler F."/>
            <person name="Soderlund C."/>
            <person name="Wing R.A."/>
            <person name="Palmer L.E."/>
            <person name="de la Bastide M."/>
            <person name="Spiegel L."/>
            <person name="Nascimento L."/>
            <person name="Zutavern T."/>
            <person name="O'Shaughnessy A."/>
            <person name="Dike S."/>
            <person name="Dedhia N."/>
            <person name="Preston R."/>
            <person name="Balija V."/>
            <person name="McCombie W.R."/>
            <person name="Chow T."/>
            <person name="Chen H."/>
            <person name="Chung M."/>
            <person name="Chen C."/>
            <person name="Shaw J."/>
            <person name="Wu H."/>
            <person name="Hsiao K."/>
            <person name="Chao Y."/>
            <person name="Chu M."/>
            <person name="Cheng C."/>
            <person name="Hour A."/>
            <person name="Lee P."/>
            <person name="Lin S."/>
            <person name="Lin Y."/>
            <person name="Liou J."/>
            <person name="Liu S."/>
            <person name="Hsing Y."/>
            <person name="Raghuvanshi S."/>
            <person name="Mohanty A."/>
            <person name="Bharti A.K."/>
            <person name="Gaur A."/>
            <person name="Gupta V."/>
            <person name="Kumar D."/>
            <person name="Ravi V."/>
            <person name="Vij S."/>
            <person name="Kapur A."/>
            <person name="Khurana P."/>
            <person name="Khurana P."/>
            <person name="Khurana J.P."/>
            <person name="Tyagi A.K."/>
            <person name="Gaikwad K."/>
            <person name="Singh A."/>
            <person name="Dalal V."/>
            <person name="Srivastava S."/>
            <person name="Dixit A."/>
            <person name="Pal A.K."/>
            <person name="Ghazi I.A."/>
            <person name="Yadav M."/>
            <person name="Pandit A."/>
            <person name="Bhargava A."/>
            <person name="Sureshbabu K."/>
            <person name="Batra K."/>
            <person name="Sharma T.R."/>
            <person name="Mohapatra T."/>
            <person name="Singh N.K."/>
            <person name="Messing J."/>
            <person name="Nelson A.B."/>
            <person name="Fuks G."/>
            <person name="Kavchok S."/>
            <person name="Keizer G."/>
            <person name="Linton E."/>
            <person name="Llaca V."/>
            <person name="Song R."/>
            <person name="Tanyolac B."/>
            <person name="Young S."/>
            <person name="Ho-Il K."/>
            <person name="Hahn J.H."/>
            <person name="Sangsakoo G."/>
            <person name="Vanavichit A."/>
            <person name="de Mattos Luiz.A.T."/>
            <person name="Zimmer P.D."/>
            <person name="Malone G."/>
            <person name="Dellagostin O."/>
            <person name="de Oliveira A.C."/>
            <person name="Bevan M."/>
            <person name="Bancroft I."/>
            <person name="Minx P."/>
            <person name="Cordum H."/>
            <person name="Wilson R."/>
            <person name="Cheng Z."/>
            <person name="Jin W."/>
            <person name="Jiang J."/>
            <person name="Leong S.A."/>
            <person name="Iwama H."/>
            <person name="Gojobori T."/>
            <person name="Itoh T."/>
            <person name="Niimura Y."/>
            <person name="Fujii Y."/>
            <person name="Habara T."/>
            <person name="Sakai H."/>
            <person name="Sato Y."/>
            <person name="Wilson G."/>
            <person name="Kumar K."/>
            <person name="McCouch S."/>
            <person name="Juretic N."/>
            <person name="Hoen D."/>
            <person name="Wright S."/>
            <person name="Bruskiewich R."/>
            <person name="Bureau T."/>
            <person name="Miyao A."/>
            <person name="Hirochika H."/>
            <person name="Nishikawa T."/>
            <person name="Kadowaki K."/>
            <person name="Sugiura M."/>
            <person name="Burr B."/>
            <person name="Sasaki T."/>
        </authorList>
    </citation>
    <scope>NUCLEOTIDE SEQUENCE [LARGE SCALE GENOMIC DNA]</scope>
    <source>
        <strain evidence="5">cv. Nipponbare</strain>
    </source>
</reference>
<gene>
    <name evidence="3" type="ORF">OSJNBa0009J19.3</name>
    <name evidence="4" type="ORF">P0485D10.22</name>
</gene>
<reference evidence="5" key="4">
    <citation type="journal article" date="2008" name="Nucleic Acids Res.">
        <title>The rice annotation project database (RAP-DB): 2008 update.</title>
        <authorList>
            <consortium name="The rice annotation project (RAP)"/>
        </authorList>
    </citation>
    <scope>GENOME REANNOTATION</scope>
    <source>
        <strain evidence="5">cv. Nipponbare</strain>
    </source>
</reference>
<proteinExistence type="predicted"/>
<reference evidence="4" key="1">
    <citation type="submission" date="2001-05" db="EMBL/GenBank/DDBJ databases">
        <title>Oryza sativa nipponbare(GA3) genomic DNA, chromosome 6, PAC clone:P0485D10.</title>
        <authorList>
            <person name="Sasaki T."/>
            <person name="Matsumoto T."/>
            <person name="Yamamoto K."/>
        </authorList>
    </citation>
    <scope>NUCLEOTIDE SEQUENCE</scope>
</reference>
<evidence type="ECO:0000313" key="5">
    <source>
        <dbReference type="Proteomes" id="UP000000763"/>
    </source>
</evidence>